<dbReference type="PANTHER" id="PTHR42718:SF9">
    <property type="entry name" value="MAJOR FACILITATOR SUPERFAMILY MULTIDRUG TRANSPORTER MFSC"/>
    <property type="match status" value="1"/>
</dbReference>
<dbReference type="Gene3D" id="1.20.1720.10">
    <property type="entry name" value="Multidrug resistance protein D"/>
    <property type="match status" value="1"/>
</dbReference>
<feature type="transmembrane region" description="Helical" evidence="9">
    <location>
        <begin position="216"/>
        <end position="236"/>
    </location>
</feature>
<evidence type="ECO:0000256" key="8">
    <source>
        <dbReference type="SAM" id="MobiDB-lite"/>
    </source>
</evidence>
<keyword evidence="4" id="KW-1003">Cell membrane</keyword>
<evidence type="ECO:0000313" key="12">
    <source>
        <dbReference type="Proteomes" id="UP000321304"/>
    </source>
</evidence>
<dbReference type="GO" id="GO:0005886">
    <property type="term" value="C:plasma membrane"/>
    <property type="evidence" value="ECO:0007669"/>
    <property type="project" value="UniProtKB-SubCell"/>
</dbReference>
<reference evidence="11 12" key="1">
    <citation type="submission" date="2019-06" db="EMBL/GenBank/DDBJ databases">
        <title>Genomic Encyclopedia of Type Strains, Phase IV (KMG-V): Genome sequencing to study the core and pangenomes of soil and plant-associated prokaryotes.</title>
        <authorList>
            <person name="Whitman W."/>
        </authorList>
    </citation>
    <scope>NUCLEOTIDE SEQUENCE [LARGE SCALE GENOMIC DNA]</scope>
    <source>
        <strain evidence="11 12">BR 10355</strain>
    </source>
</reference>
<evidence type="ECO:0000256" key="5">
    <source>
        <dbReference type="ARBA" id="ARBA00022692"/>
    </source>
</evidence>
<evidence type="ECO:0000259" key="10">
    <source>
        <dbReference type="PROSITE" id="PS50850"/>
    </source>
</evidence>
<organism evidence="11 12">
    <name type="scientific">Bradyrhizobium macuxiense</name>
    <dbReference type="NCBI Taxonomy" id="1755647"/>
    <lineage>
        <taxon>Bacteria</taxon>
        <taxon>Pseudomonadati</taxon>
        <taxon>Pseudomonadota</taxon>
        <taxon>Alphaproteobacteria</taxon>
        <taxon>Hyphomicrobiales</taxon>
        <taxon>Nitrobacteraceae</taxon>
        <taxon>Bradyrhizobium</taxon>
    </lineage>
</organism>
<keyword evidence="5 9" id="KW-0812">Transmembrane</keyword>
<evidence type="ECO:0000313" key="11">
    <source>
        <dbReference type="EMBL" id="TWB92224.1"/>
    </source>
</evidence>
<dbReference type="NCBIfam" id="TIGR00711">
    <property type="entry name" value="efflux_EmrB"/>
    <property type="match status" value="1"/>
</dbReference>
<keyword evidence="7 9" id="KW-0472">Membrane</keyword>
<feature type="domain" description="Major facilitator superfamily (MFS) profile" evidence="10">
    <location>
        <begin position="30"/>
        <end position="470"/>
    </location>
</feature>
<evidence type="ECO:0000256" key="7">
    <source>
        <dbReference type="ARBA" id="ARBA00023136"/>
    </source>
</evidence>
<keyword evidence="12" id="KW-1185">Reference proteome</keyword>
<evidence type="ECO:0000256" key="6">
    <source>
        <dbReference type="ARBA" id="ARBA00022989"/>
    </source>
</evidence>
<gene>
    <name evidence="11" type="ORF">FBZ93_112294</name>
</gene>
<evidence type="ECO:0000256" key="4">
    <source>
        <dbReference type="ARBA" id="ARBA00022475"/>
    </source>
</evidence>
<keyword evidence="6 9" id="KW-1133">Transmembrane helix</keyword>
<feature type="region of interest" description="Disordered" evidence="8">
    <location>
        <begin position="1"/>
        <end position="21"/>
    </location>
</feature>
<feature type="transmembrane region" description="Helical" evidence="9">
    <location>
        <begin position="158"/>
        <end position="180"/>
    </location>
</feature>
<keyword evidence="3" id="KW-0813">Transport</keyword>
<comment type="subcellular location">
    <subcellularLocation>
        <location evidence="1">Cell membrane</location>
        <topology evidence="1">Multi-pass membrane protein</topology>
    </subcellularLocation>
</comment>
<dbReference type="GO" id="GO:0022857">
    <property type="term" value="F:transmembrane transporter activity"/>
    <property type="evidence" value="ECO:0007669"/>
    <property type="project" value="InterPro"/>
</dbReference>
<dbReference type="InterPro" id="IPR036259">
    <property type="entry name" value="MFS_trans_sf"/>
</dbReference>
<comment type="similarity">
    <text evidence="2">Belongs to the major facilitator superfamily. EmrB family.</text>
</comment>
<feature type="transmembrane region" description="Helical" evidence="9">
    <location>
        <begin position="242"/>
        <end position="264"/>
    </location>
</feature>
<feature type="transmembrane region" description="Helical" evidence="9">
    <location>
        <begin position="315"/>
        <end position="338"/>
    </location>
</feature>
<feature type="transmembrane region" description="Helical" evidence="9">
    <location>
        <begin position="186"/>
        <end position="204"/>
    </location>
</feature>
<dbReference type="InterPro" id="IPR020846">
    <property type="entry name" value="MFS_dom"/>
</dbReference>
<feature type="transmembrane region" description="Helical" evidence="9">
    <location>
        <begin position="374"/>
        <end position="400"/>
    </location>
</feature>
<feature type="transmembrane region" description="Helical" evidence="9">
    <location>
        <begin position="68"/>
        <end position="87"/>
    </location>
</feature>
<name>A0A560LCW0_9BRAD</name>
<feature type="transmembrane region" description="Helical" evidence="9">
    <location>
        <begin position="447"/>
        <end position="465"/>
    </location>
</feature>
<evidence type="ECO:0000256" key="2">
    <source>
        <dbReference type="ARBA" id="ARBA00008537"/>
    </source>
</evidence>
<dbReference type="PANTHER" id="PTHR42718">
    <property type="entry name" value="MAJOR FACILITATOR SUPERFAMILY MULTIDRUG TRANSPORTER MFSC"/>
    <property type="match status" value="1"/>
</dbReference>
<feature type="transmembrane region" description="Helical" evidence="9">
    <location>
        <begin position="29"/>
        <end position="48"/>
    </location>
</feature>
<feature type="transmembrane region" description="Helical" evidence="9">
    <location>
        <begin position="96"/>
        <end position="122"/>
    </location>
</feature>
<sequence length="471" mass="48308">MQPTLLDTRRREQARPDNTSLHSHLAKPLALAAMSLGLGVVQLDITIVNTALSSIGTSLGGSVAELQWVVTAYTIAFAAFILTAGALGDRVGAKRIFIGGFAIFTLASLACALASSAVFLIAARSVQGLAAAILVPNSLTLLNHAYADPQARGRAVGFWAAGASVALTAGPFVGGALIALVGWRSIFLVNLPIGAAGLWLAWRYAEETPRLAQREIDLPGQIAAIAALGTLAGALIEGGVLGWSHPLVIMGFAAAAVIGLLFVWREARAPQPMLPLSLFGHRMFALTALVGLLFNIAFYGLIFVLSLYFQKVSGWSPFATGLAFVPMMGMVLPANLVAASVSERLGAPQTIALASVITAAGCIALLPMTSGTSYWAIGVQLVVLGGGLGLLVPPLTSTLLGSVEKSRSGIAAGVLNATRQTGSVLGVALFGSLVGGDYGFIAGAHASLVISAAVLLAGAVVIWLGRSKKGR</sequence>
<dbReference type="EMBL" id="VITY01000012">
    <property type="protein sequence ID" value="TWB92224.1"/>
    <property type="molecule type" value="Genomic_DNA"/>
</dbReference>
<dbReference type="CDD" id="cd17321">
    <property type="entry name" value="MFS_MMR_MDR_like"/>
    <property type="match status" value="1"/>
</dbReference>
<dbReference type="PROSITE" id="PS50850">
    <property type="entry name" value="MFS"/>
    <property type="match status" value="1"/>
</dbReference>
<protein>
    <submittedName>
        <fullName evidence="11">DHA2 family methylenomycin A resistance protein-like MFS transporter</fullName>
    </submittedName>
</protein>
<dbReference type="InterPro" id="IPR004638">
    <property type="entry name" value="EmrB-like"/>
</dbReference>
<dbReference type="Pfam" id="PF07690">
    <property type="entry name" value="MFS_1"/>
    <property type="match status" value="1"/>
</dbReference>
<accession>A0A560LCW0</accession>
<evidence type="ECO:0000256" key="9">
    <source>
        <dbReference type="SAM" id="Phobius"/>
    </source>
</evidence>
<dbReference type="Proteomes" id="UP000321304">
    <property type="component" value="Unassembled WGS sequence"/>
</dbReference>
<feature type="transmembrane region" description="Helical" evidence="9">
    <location>
        <begin position="284"/>
        <end position="309"/>
    </location>
</feature>
<evidence type="ECO:0000256" key="1">
    <source>
        <dbReference type="ARBA" id="ARBA00004651"/>
    </source>
</evidence>
<comment type="caution">
    <text evidence="11">The sequence shown here is derived from an EMBL/GenBank/DDBJ whole genome shotgun (WGS) entry which is preliminary data.</text>
</comment>
<dbReference type="SUPFAM" id="SSF103473">
    <property type="entry name" value="MFS general substrate transporter"/>
    <property type="match status" value="2"/>
</dbReference>
<dbReference type="AlphaFoldDB" id="A0A560LCW0"/>
<dbReference type="Gene3D" id="1.20.1250.20">
    <property type="entry name" value="MFS general substrate transporter like domains"/>
    <property type="match status" value="1"/>
</dbReference>
<feature type="transmembrane region" description="Helical" evidence="9">
    <location>
        <begin position="350"/>
        <end position="368"/>
    </location>
</feature>
<dbReference type="OrthoDB" id="9807274at2"/>
<dbReference type="InterPro" id="IPR011701">
    <property type="entry name" value="MFS"/>
</dbReference>
<proteinExistence type="inferred from homology"/>
<evidence type="ECO:0000256" key="3">
    <source>
        <dbReference type="ARBA" id="ARBA00022448"/>
    </source>
</evidence>